<accession>A0A1G8RWF3</accession>
<proteinExistence type="predicted"/>
<dbReference type="Pfam" id="PF08241">
    <property type="entry name" value="Methyltransf_11"/>
    <property type="match status" value="1"/>
</dbReference>
<gene>
    <name evidence="4" type="ORF">SAMN05216226_101158</name>
</gene>
<dbReference type="SUPFAM" id="SSF53335">
    <property type="entry name" value="S-adenosyl-L-methionine-dependent methyltransferases"/>
    <property type="match status" value="1"/>
</dbReference>
<dbReference type="GO" id="GO:0032259">
    <property type="term" value="P:methylation"/>
    <property type="evidence" value="ECO:0007669"/>
    <property type="project" value="UniProtKB-KW"/>
</dbReference>
<sequence>MTDERGSGRRGEIQSVYDEIAGHFSETRAYPWPEVEEFLASATGDLGLDLGCGNGRHTALLTEVTKTAVGVDVSRGLLGEAQTKMHDDDWTGALVQGDAAAIPLASGSVDVAVYVATLHHLPDRESRLESLRELDRVLAPDGRALVSTWSTAHDRFEAPADAETGFETTVDWTLPDGETVPRFYYIYAPTEFERDLDESGLAVTDSYVSSGNCYAELR</sequence>
<dbReference type="Gene3D" id="3.40.50.150">
    <property type="entry name" value="Vaccinia Virus protein VP39"/>
    <property type="match status" value="1"/>
</dbReference>
<dbReference type="GO" id="GO:0008757">
    <property type="term" value="F:S-adenosylmethionine-dependent methyltransferase activity"/>
    <property type="evidence" value="ECO:0007669"/>
    <property type="project" value="InterPro"/>
</dbReference>
<evidence type="ECO:0000256" key="2">
    <source>
        <dbReference type="ARBA" id="ARBA00022679"/>
    </source>
</evidence>
<dbReference type="EMBL" id="FNFC01000001">
    <property type="protein sequence ID" value="SDJ21266.1"/>
    <property type="molecule type" value="Genomic_DNA"/>
</dbReference>
<dbReference type="PANTHER" id="PTHR13069:SF21">
    <property type="entry name" value="ALKYLATED DNA REPAIR PROTEIN ALKB HOMOLOG 8"/>
    <property type="match status" value="1"/>
</dbReference>
<protein>
    <submittedName>
        <fullName evidence="4">Methyltransferase domain-containing protein</fullName>
    </submittedName>
</protein>
<dbReference type="CDD" id="cd02440">
    <property type="entry name" value="AdoMet_MTases"/>
    <property type="match status" value="1"/>
</dbReference>
<dbReference type="Proteomes" id="UP000198856">
    <property type="component" value="Unassembled WGS sequence"/>
</dbReference>
<keyword evidence="1 4" id="KW-0489">Methyltransferase</keyword>
<dbReference type="InterPro" id="IPR051422">
    <property type="entry name" value="AlkB_tRNA_MeTrf/Diox"/>
</dbReference>
<dbReference type="STRING" id="890420.SAMN05216226_101158"/>
<dbReference type="OrthoDB" id="18536at2157"/>
<dbReference type="InterPro" id="IPR029063">
    <property type="entry name" value="SAM-dependent_MTases_sf"/>
</dbReference>
<evidence type="ECO:0000313" key="4">
    <source>
        <dbReference type="EMBL" id="SDJ21266.1"/>
    </source>
</evidence>
<evidence type="ECO:0000313" key="5">
    <source>
        <dbReference type="Proteomes" id="UP000198856"/>
    </source>
</evidence>
<evidence type="ECO:0000259" key="3">
    <source>
        <dbReference type="Pfam" id="PF08241"/>
    </source>
</evidence>
<keyword evidence="5" id="KW-1185">Reference proteome</keyword>
<dbReference type="AlphaFoldDB" id="A0A1G8RWF3"/>
<dbReference type="InterPro" id="IPR013216">
    <property type="entry name" value="Methyltransf_11"/>
</dbReference>
<name>A0A1G8RWF3_9EURY</name>
<keyword evidence="2 4" id="KW-0808">Transferase</keyword>
<reference evidence="4 5" key="1">
    <citation type="submission" date="2016-10" db="EMBL/GenBank/DDBJ databases">
        <authorList>
            <person name="de Groot N.N."/>
        </authorList>
    </citation>
    <scope>NUCLEOTIDE SEQUENCE [LARGE SCALE GENOMIC DNA]</scope>
    <source>
        <strain evidence="4 5">IBRC-M10015</strain>
    </source>
</reference>
<dbReference type="RefSeq" id="WP_092698431.1">
    <property type="nucleotide sequence ID" value="NZ_FNFC01000001.1"/>
</dbReference>
<dbReference type="PANTHER" id="PTHR13069">
    <property type="entry name" value="ALKYLATED DNA REPAIR PROTEIN ALKB HOMOLOG 8"/>
    <property type="match status" value="1"/>
</dbReference>
<organism evidence="4 5">
    <name type="scientific">Halovenus aranensis</name>
    <dbReference type="NCBI Taxonomy" id="890420"/>
    <lineage>
        <taxon>Archaea</taxon>
        <taxon>Methanobacteriati</taxon>
        <taxon>Methanobacteriota</taxon>
        <taxon>Stenosarchaea group</taxon>
        <taxon>Halobacteria</taxon>
        <taxon>Halobacteriales</taxon>
        <taxon>Haloarculaceae</taxon>
        <taxon>Halovenus</taxon>
    </lineage>
</organism>
<feature type="domain" description="Methyltransferase type 11" evidence="3">
    <location>
        <begin position="48"/>
        <end position="145"/>
    </location>
</feature>
<evidence type="ECO:0000256" key="1">
    <source>
        <dbReference type="ARBA" id="ARBA00022603"/>
    </source>
</evidence>
<dbReference type="GO" id="GO:0008175">
    <property type="term" value="F:tRNA methyltransferase activity"/>
    <property type="evidence" value="ECO:0007669"/>
    <property type="project" value="UniProtKB-ARBA"/>
</dbReference>
<dbReference type="GO" id="GO:0006400">
    <property type="term" value="P:tRNA modification"/>
    <property type="evidence" value="ECO:0007669"/>
    <property type="project" value="UniProtKB-ARBA"/>
</dbReference>